<reference evidence="1" key="1">
    <citation type="journal article" date="2022" name="bioRxiv">
        <title>Sequencing and chromosome-scale assembly of the giantPleurodeles waltlgenome.</title>
        <authorList>
            <person name="Brown T."/>
            <person name="Elewa A."/>
            <person name="Iarovenko S."/>
            <person name="Subramanian E."/>
            <person name="Araus A.J."/>
            <person name="Petzold A."/>
            <person name="Susuki M."/>
            <person name="Suzuki K.-i.T."/>
            <person name="Hayashi T."/>
            <person name="Toyoda A."/>
            <person name="Oliveira C."/>
            <person name="Osipova E."/>
            <person name="Leigh N.D."/>
            <person name="Simon A."/>
            <person name="Yun M.H."/>
        </authorList>
    </citation>
    <scope>NUCLEOTIDE SEQUENCE</scope>
    <source>
        <strain evidence="1">20211129_DDA</strain>
        <tissue evidence="1">Liver</tissue>
    </source>
</reference>
<keyword evidence="2" id="KW-1185">Reference proteome</keyword>
<comment type="caution">
    <text evidence="1">The sequence shown here is derived from an EMBL/GenBank/DDBJ whole genome shotgun (WGS) entry which is preliminary data.</text>
</comment>
<dbReference type="AlphaFoldDB" id="A0AAV7PS82"/>
<dbReference type="Proteomes" id="UP001066276">
    <property type="component" value="Chromosome 7"/>
</dbReference>
<organism evidence="1 2">
    <name type="scientific">Pleurodeles waltl</name>
    <name type="common">Iberian ribbed newt</name>
    <dbReference type="NCBI Taxonomy" id="8319"/>
    <lineage>
        <taxon>Eukaryota</taxon>
        <taxon>Metazoa</taxon>
        <taxon>Chordata</taxon>
        <taxon>Craniata</taxon>
        <taxon>Vertebrata</taxon>
        <taxon>Euteleostomi</taxon>
        <taxon>Amphibia</taxon>
        <taxon>Batrachia</taxon>
        <taxon>Caudata</taxon>
        <taxon>Salamandroidea</taxon>
        <taxon>Salamandridae</taxon>
        <taxon>Pleurodelinae</taxon>
        <taxon>Pleurodeles</taxon>
    </lineage>
</organism>
<name>A0AAV7PS82_PLEWA</name>
<protein>
    <submittedName>
        <fullName evidence="1">Uncharacterized protein</fullName>
    </submittedName>
</protein>
<dbReference type="EMBL" id="JANPWB010000011">
    <property type="protein sequence ID" value="KAJ1128608.1"/>
    <property type="molecule type" value="Genomic_DNA"/>
</dbReference>
<evidence type="ECO:0000313" key="2">
    <source>
        <dbReference type="Proteomes" id="UP001066276"/>
    </source>
</evidence>
<proteinExistence type="predicted"/>
<sequence length="83" mass="9161">MVAVFSPSIKIYACQSLELNSVIMHTREASSVAVPQHTRGGVFSSIPAETIKRFFAPLLEGISFPNLDNDIELPEVQRMRLAS</sequence>
<accession>A0AAV7PS82</accession>
<evidence type="ECO:0000313" key="1">
    <source>
        <dbReference type="EMBL" id="KAJ1128608.1"/>
    </source>
</evidence>
<gene>
    <name evidence="1" type="ORF">NDU88_006985</name>
</gene>